<dbReference type="RefSeq" id="WP_174672544.1">
    <property type="nucleotide sequence ID" value="NZ_CP054491.1"/>
</dbReference>
<feature type="domain" description="OmpR/PhoB-type" evidence="9">
    <location>
        <begin position="127"/>
        <end position="227"/>
    </location>
</feature>
<evidence type="ECO:0000256" key="7">
    <source>
        <dbReference type="PROSITE-ProRule" id="PRU01091"/>
    </source>
</evidence>
<dbReference type="PROSITE" id="PS50110">
    <property type="entry name" value="RESPONSE_REGULATORY"/>
    <property type="match status" value="1"/>
</dbReference>
<evidence type="ECO:0000259" key="9">
    <source>
        <dbReference type="PROSITE" id="PS51755"/>
    </source>
</evidence>
<dbReference type="EMBL" id="CP054491">
    <property type="protein sequence ID" value="QKQ25047.1"/>
    <property type="molecule type" value="Genomic_DNA"/>
</dbReference>
<name>A0A6N0HS52_9GAMM</name>
<organism evidence="10 11">
    <name type="scientific">Candidatus Reidiella endopervernicosa</name>
    <dbReference type="NCBI Taxonomy" id="2738883"/>
    <lineage>
        <taxon>Bacteria</taxon>
        <taxon>Pseudomonadati</taxon>
        <taxon>Pseudomonadota</taxon>
        <taxon>Gammaproteobacteria</taxon>
        <taxon>Candidatus Reidiella</taxon>
    </lineage>
</organism>
<feature type="DNA-binding region" description="OmpR/PhoB-type" evidence="7">
    <location>
        <begin position="127"/>
        <end position="227"/>
    </location>
</feature>
<evidence type="ECO:0000259" key="8">
    <source>
        <dbReference type="PROSITE" id="PS50110"/>
    </source>
</evidence>
<accession>A0A6N0HS52</accession>
<dbReference type="GO" id="GO:0005829">
    <property type="term" value="C:cytosol"/>
    <property type="evidence" value="ECO:0007669"/>
    <property type="project" value="TreeGrafter"/>
</dbReference>
<dbReference type="SMART" id="SM00448">
    <property type="entry name" value="REC"/>
    <property type="match status" value="1"/>
</dbReference>
<sequence length="229" mass="25801">MNQGKQIMVVEDEAKLADVLIDYLHSAGYTTTHFDRGSGVVEQVKSDPPDLILLDLMLPGKDGMDICREIRAFSNVPIIMVTAKVEEIDRLLGLELGADDYVCKPYSPREVMARVKAVLRRTDTSLQPNDSSGQGLVLDETRFLAKLNDQPLDLTPVEFRLLKALTALPGRVFSRAQLLEHLYTDGRVVCDRTVDTHIKNLRKKLEEKLPEQEIIHSIYGIGYKLEIEL</sequence>
<evidence type="ECO:0000256" key="2">
    <source>
        <dbReference type="ARBA" id="ARBA00023012"/>
    </source>
</evidence>
<keyword evidence="4 7" id="KW-0238">DNA-binding</keyword>
<evidence type="ECO:0000313" key="11">
    <source>
        <dbReference type="Proteomes" id="UP000509658"/>
    </source>
</evidence>
<evidence type="ECO:0000313" key="10">
    <source>
        <dbReference type="EMBL" id="QKQ25047.1"/>
    </source>
</evidence>
<dbReference type="InterPro" id="IPR016032">
    <property type="entry name" value="Sig_transdc_resp-reg_C-effctor"/>
</dbReference>
<dbReference type="PANTHER" id="PTHR48111">
    <property type="entry name" value="REGULATOR OF RPOS"/>
    <property type="match status" value="1"/>
</dbReference>
<proteinExistence type="predicted"/>
<dbReference type="KEGG" id="rev:HUE57_01150"/>
<dbReference type="SUPFAM" id="SSF52172">
    <property type="entry name" value="CheY-like"/>
    <property type="match status" value="1"/>
</dbReference>
<dbReference type="PROSITE" id="PS51755">
    <property type="entry name" value="OMPR_PHOB"/>
    <property type="match status" value="1"/>
</dbReference>
<evidence type="ECO:0000256" key="6">
    <source>
        <dbReference type="PROSITE-ProRule" id="PRU00169"/>
    </source>
</evidence>
<dbReference type="PANTHER" id="PTHR48111:SF59">
    <property type="entry name" value="TRANSCRIPTIONAL REGULATORY PROTEIN BAER"/>
    <property type="match status" value="1"/>
</dbReference>
<feature type="modified residue" description="4-aspartylphosphate" evidence="6">
    <location>
        <position position="55"/>
    </location>
</feature>
<keyword evidence="3" id="KW-0805">Transcription regulation</keyword>
<keyword evidence="11" id="KW-1185">Reference proteome</keyword>
<dbReference type="FunFam" id="3.40.50.2300:FF:000001">
    <property type="entry name" value="DNA-binding response regulator PhoB"/>
    <property type="match status" value="1"/>
</dbReference>
<dbReference type="CDD" id="cd00383">
    <property type="entry name" value="trans_reg_C"/>
    <property type="match status" value="1"/>
</dbReference>
<protein>
    <submittedName>
        <fullName evidence="10">Response regulator</fullName>
    </submittedName>
</protein>
<dbReference type="InterPro" id="IPR039420">
    <property type="entry name" value="WalR-like"/>
</dbReference>
<evidence type="ECO:0000256" key="5">
    <source>
        <dbReference type="ARBA" id="ARBA00023163"/>
    </source>
</evidence>
<dbReference type="Proteomes" id="UP000509658">
    <property type="component" value="Chromosome"/>
</dbReference>
<dbReference type="Pfam" id="PF00486">
    <property type="entry name" value="Trans_reg_C"/>
    <property type="match status" value="1"/>
</dbReference>
<dbReference type="CDD" id="cd19938">
    <property type="entry name" value="REC_OmpR_BaeR-like"/>
    <property type="match status" value="1"/>
</dbReference>
<dbReference type="Gene3D" id="6.10.250.690">
    <property type="match status" value="1"/>
</dbReference>
<dbReference type="SMART" id="SM00862">
    <property type="entry name" value="Trans_reg_C"/>
    <property type="match status" value="1"/>
</dbReference>
<dbReference type="AlphaFoldDB" id="A0A6N0HS52"/>
<evidence type="ECO:0000256" key="3">
    <source>
        <dbReference type="ARBA" id="ARBA00023015"/>
    </source>
</evidence>
<keyword evidence="1 6" id="KW-0597">Phosphoprotein</keyword>
<dbReference type="SUPFAM" id="SSF46894">
    <property type="entry name" value="C-terminal effector domain of the bipartite response regulators"/>
    <property type="match status" value="1"/>
</dbReference>
<evidence type="ECO:0000256" key="1">
    <source>
        <dbReference type="ARBA" id="ARBA00022553"/>
    </source>
</evidence>
<dbReference type="InterPro" id="IPR036388">
    <property type="entry name" value="WH-like_DNA-bd_sf"/>
</dbReference>
<dbReference type="Gene3D" id="3.40.50.2300">
    <property type="match status" value="1"/>
</dbReference>
<evidence type="ECO:0000256" key="4">
    <source>
        <dbReference type="ARBA" id="ARBA00023125"/>
    </source>
</evidence>
<gene>
    <name evidence="10" type="ORF">HUE57_01150</name>
</gene>
<keyword evidence="5" id="KW-0804">Transcription</keyword>
<reference evidence="10 11" key="1">
    <citation type="submission" date="2020-05" db="EMBL/GenBank/DDBJ databases">
        <title>Horizontal transmission and recombination maintain forever young bacterial symbiont genomes.</title>
        <authorList>
            <person name="Russell S.L."/>
            <person name="Pepper-Tunick E."/>
            <person name="Svedberg J."/>
            <person name="Byrne A."/>
            <person name="Ruelas Castillo J."/>
            <person name="Vollmers C."/>
            <person name="Beinart R.A."/>
            <person name="Corbett-Detig R."/>
        </authorList>
    </citation>
    <scope>NUCLEOTIDE SEQUENCE [LARGE SCALE GENOMIC DNA]</scope>
    <source>
        <strain evidence="10">Santa_Monica_outfall</strain>
    </source>
</reference>
<keyword evidence="2" id="KW-0902">Two-component regulatory system</keyword>
<dbReference type="InterPro" id="IPR001867">
    <property type="entry name" value="OmpR/PhoB-type_DNA-bd"/>
</dbReference>
<dbReference type="GO" id="GO:0032993">
    <property type="term" value="C:protein-DNA complex"/>
    <property type="evidence" value="ECO:0007669"/>
    <property type="project" value="TreeGrafter"/>
</dbReference>
<dbReference type="GO" id="GO:0000976">
    <property type="term" value="F:transcription cis-regulatory region binding"/>
    <property type="evidence" value="ECO:0007669"/>
    <property type="project" value="TreeGrafter"/>
</dbReference>
<dbReference type="Gene3D" id="1.10.10.10">
    <property type="entry name" value="Winged helix-like DNA-binding domain superfamily/Winged helix DNA-binding domain"/>
    <property type="match status" value="1"/>
</dbReference>
<dbReference type="InterPro" id="IPR001789">
    <property type="entry name" value="Sig_transdc_resp-reg_receiver"/>
</dbReference>
<dbReference type="GO" id="GO:0006355">
    <property type="term" value="P:regulation of DNA-templated transcription"/>
    <property type="evidence" value="ECO:0007669"/>
    <property type="project" value="InterPro"/>
</dbReference>
<dbReference type="InterPro" id="IPR011006">
    <property type="entry name" value="CheY-like_superfamily"/>
</dbReference>
<dbReference type="GO" id="GO:0000156">
    <property type="term" value="F:phosphorelay response regulator activity"/>
    <property type="evidence" value="ECO:0007669"/>
    <property type="project" value="TreeGrafter"/>
</dbReference>
<dbReference type="Pfam" id="PF00072">
    <property type="entry name" value="Response_reg"/>
    <property type="match status" value="1"/>
</dbReference>
<feature type="domain" description="Response regulatory" evidence="8">
    <location>
        <begin position="6"/>
        <end position="119"/>
    </location>
</feature>